<evidence type="ECO:0000313" key="8">
    <source>
        <dbReference type="EMBL" id="AZJ37600.1"/>
    </source>
</evidence>
<evidence type="ECO:0000256" key="1">
    <source>
        <dbReference type="ARBA" id="ARBA00002541"/>
    </source>
</evidence>
<accession>A0A3S8RBX8</accession>
<dbReference type="InterPro" id="IPR029063">
    <property type="entry name" value="SAM-dependent_MTases_sf"/>
</dbReference>
<proteinExistence type="inferred from homology"/>
<evidence type="ECO:0000256" key="6">
    <source>
        <dbReference type="ARBA" id="ARBA00022770"/>
    </source>
</evidence>
<keyword evidence="5" id="KW-0167">Capsid protein</keyword>
<comment type="subcellular location">
    <subcellularLocation>
        <location evidence="2">Virion</location>
    </subcellularLocation>
</comment>
<name>A0A3S8RBX8_9REOV</name>
<comment type="function">
    <text evidence="1">The VP4 protein is one of the five proteins (with VP1, VP3, VP6 and VP7) which form the inner capsid of the virus.</text>
</comment>
<protein>
    <recommendedName>
        <fullName evidence="4">Core protein VP4</fullName>
    </recommendedName>
</protein>
<dbReference type="InterPro" id="IPR007753">
    <property type="entry name" value="Orbi_VP4"/>
</dbReference>
<reference evidence="8" key="1">
    <citation type="journal article" date="2019" name="J. Gen. Virol.">
        <title>Skunk River virus, a novel orbivirus isolated from Aedes trivittatus in the United States.</title>
        <authorList>
            <person name="Tangudu C.S."/>
            <person name="Charles J."/>
            <person name="Hurt S.L."/>
            <person name="Dunphy B.M."/>
            <person name="Smith R.C."/>
            <person name="Bartholomay L.C."/>
            <person name="Blitvich B.J."/>
        </authorList>
    </citation>
    <scope>NUCLEOTIDE SEQUENCE</scope>
    <source>
        <strain evidence="8">SkRV-IA07</strain>
    </source>
</reference>
<dbReference type="CDD" id="cd20758">
    <property type="entry name" value="capping_2-OMTase_Orbivirus"/>
    <property type="match status" value="1"/>
</dbReference>
<evidence type="ECO:0000256" key="7">
    <source>
        <dbReference type="ARBA" id="ARBA00022844"/>
    </source>
</evidence>
<dbReference type="GO" id="GO:0039624">
    <property type="term" value="C:viral outer capsid"/>
    <property type="evidence" value="ECO:0007669"/>
    <property type="project" value="UniProtKB-KW"/>
</dbReference>
<dbReference type="EMBL" id="MK100572">
    <property type="protein sequence ID" value="AZJ37600.1"/>
    <property type="molecule type" value="Genomic_RNA"/>
</dbReference>
<dbReference type="Gene3D" id="3.40.50.150">
    <property type="entry name" value="Vaccinia Virus protein VP39"/>
    <property type="match status" value="1"/>
</dbReference>
<sequence length="651" mass="75578">MPKAHAVLFVSSKLRRFLKDAFLPVWEIRGNESLNDLWVKNGRFSTDVYAYGNIAHLTIRQLRGHGFLFIATKHEVIQTRDGGAPHDVEVNARQLESGVFTIKDLETTIGRTRVQLRRNFGDCIRIIALRDAEELHGSEAETLMQCNPRIHKVYGLPRPPPAIGLEESRVVPFRDDQPTDEKLVAMLDYFCYSSDKIIYIGCGDLRTLEKFEKKDPLRFSGTKWICIDPIVPETRWDNVQTYRFLVQHGSDIQKFRCCDDANPEEVSLIWDVRSDRGLLNDSEWEEEAERQDRLGEHIAWMNREWLHLALIKMRIPTRDGALRCLTSCAFPQPGADSNLFELRNLLRLYGFSHVDRTHIPIVTELDYPNSTLRSLVLNFHGKHRGKQLKRSILEFLHITPRNGLNTSTSPRPRADLFYLTNRINESRREDIFKVLERTRIGTVWVGDQIIDYDDFSMSSRELMLRLSRPGKMVLDGNGFMLFSMWRKLGNATLQTRYDPWWAAQFAVVVGYKGQIVPVPDVSLCRFIGLRQESSLMRVRGESVHRKADLVKSLGLDLSGHLYMCLMSNCYVADLHWWFRMILEWSVLSAEGKKEEIKRSDAELIEWKEEKASTPWHLREDLIAALKLAREHHLPDMPAQVFDYWLEAWANK</sequence>
<keyword evidence="6" id="KW-1152">Outer capsid protein</keyword>
<keyword evidence="7" id="KW-0946">Virion</keyword>
<dbReference type="Gene3D" id="1.20.1280.200">
    <property type="entry name" value="Orbivirus VP4 core protein, C-terminal domain"/>
    <property type="match status" value="1"/>
</dbReference>
<dbReference type="InterPro" id="IPR043026">
    <property type="entry name" value="Orbi_VP4_C"/>
</dbReference>
<evidence type="ECO:0000256" key="3">
    <source>
        <dbReference type="ARBA" id="ARBA00009708"/>
    </source>
</evidence>
<dbReference type="Pfam" id="PF05059">
    <property type="entry name" value="Orbi_VP4"/>
    <property type="match status" value="1"/>
</dbReference>
<comment type="similarity">
    <text evidence="3">Belongs to the orbivirus VP4 family.</text>
</comment>
<organism evidence="8">
    <name type="scientific">Skunk River virus</name>
    <dbReference type="NCBI Taxonomy" id="2488682"/>
    <lineage>
        <taxon>Viruses</taxon>
        <taxon>Riboviria</taxon>
        <taxon>Orthornavirae</taxon>
        <taxon>Duplornaviricota</taxon>
        <taxon>Resentoviricetes</taxon>
        <taxon>Reovirales</taxon>
        <taxon>Sedoreoviridae</taxon>
        <taxon>Orbivirus</taxon>
    </lineage>
</organism>
<evidence type="ECO:0000256" key="4">
    <source>
        <dbReference type="ARBA" id="ARBA00021787"/>
    </source>
</evidence>
<evidence type="ECO:0000256" key="5">
    <source>
        <dbReference type="ARBA" id="ARBA00022561"/>
    </source>
</evidence>
<evidence type="ECO:0000256" key="2">
    <source>
        <dbReference type="ARBA" id="ARBA00004328"/>
    </source>
</evidence>